<dbReference type="Pfam" id="PF00226">
    <property type="entry name" value="DnaJ"/>
    <property type="match status" value="1"/>
</dbReference>
<dbReference type="EMBL" id="HBGV01020433">
    <property type="protein sequence ID" value="CAD9521108.1"/>
    <property type="molecule type" value="Transcribed_RNA"/>
</dbReference>
<gene>
    <name evidence="3" type="ORF">HTAM1171_LOCUS12762</name>
</gene>
<accession>A0A7S2N5R4</accession>
<dbReference type="SMART" id="SM00271">
    <property type="entry name" value="DnaJ"/>
    <property type="match status" value="1"/>
</dbReference>
<reference evidence="3" key="1">
    <citation type="submission" date="2021-01" db="EMBL/GenBank/DDBJ databases">
        <authorList>
            <person name="Corre E."/>
            <person name="Pelletier E."/>
            <person name="Niang G."/>
            <person name="Scheremetjew M."/>
            <person name="Finn R."/>
            <person name="Kale V."/>
            <person name="Holt S."/>
            <person name="Cochrane G."/>
            <person name="Meng A."/>
            <person name="Brown T."/>
            <person name="Cohen L."/>
        </authorList>
    </citation>
    <scope>NUCLEOTIDE SEQUENCE</scope>
    <source>
        <strain evidence="3">CCMP826</strain>
    </source>
</reference>
<dbReference type="GO" id="GO:0005783">
    <property type="term" value="C:endoplasmic reticulum"/>
    <property type="evidence" value="ECO:0007669"/>
    <property type="project" value="TreeGrafter"/>
</dbReference>
<name>A0A7S2N5R4_9STRA</name>
<organism evidence="3">
    <name type="scientific">Helicotheca tamesis</name>
    <dbReference type="NCBI Taxonomy" id="374047"/>
    <lineage>
        <taxon>Eukaryota</taxon>
        <taxon>Sar</taxon>
        <taxon>Stramenopiles</taxon>
        <taxon>Ochrophyta</taxon>
        <taxon>Bacillariophyta</taxon>
        <taxon>Mediophyceae</taxon>
        <taxon>Lithodesmiophycidae</taxon>
        <taxon>Lithodesmiales</taxon>
        <taxon>Lithodesmiaceae</taxon>
        <taxon>Helicotheca</taxon>
    </lineage>
</organism>
<dbReference type="PROSITE" id="PS50076">
    <property type="entry name" value="DNAJ_2"/>
    <property type="match status" value="1"/>
</dbReference>
<dbReference type="GO" id="GO:0051787">
    <property type="term" value="F:misfolded protein binding"/>
    <property type="evidence" value="ECO:0007669"/>
    <property type="project" value="TreeGrafter"/>
</dbReference>
<evidence type="ECO:0000259" key="2">
    <source>
        <dbReference type="PROSITE" id="PS50076"/>
    </source>
</evidence>
<dbReference type="SUPFAM" id="SSF46565">
    <property type="entry name" value="Chaperone J-domain"/>
    <property type="match status" value="1"/>
</dbReference>
<dbReference type="PANTHER" id="PTHR44360">
    <property type="entry name" value="DNAJ HOMOLOG SUBFAMILY B MEMBER 9"/>
    <property type="match status" value="1"/>
</dbReference>
<dbReference type="Gene3D" id="1.10.287.110">
    <property type="entry name" value="DnaJ domain"/>
    <property type="match status" value="1"/>
</dbReference>
<dbReference type="PANTHER" id="PTHR44360:SF1">
    <property type="entry name" value="DNAJ HOMOLOG SUBFAMILY B MEMBER 9"/>
    <property type="match status" value="1"/>
</dbReference>
<keyword evidence="1" id="KW-0143">Chaperone</keyword>
<dbReference type="InterPro" id="IPR036869">
    <property type="entry name" value="J_dom_sf"/>
</dbReference>
<dbReference type="GO" id="GO:0051087">
    <property type="term" value="F:protein-folding chaperone binding"/>
    <property type="evidence" value="ECO:0007669"/>
    <property type="project" value="TreeGrafter"/>
</dbReference>
<sequence length="247" mass="26573">MDSSSSSETYYDILGVEPTANDKAIRQAYLRLSLKCHPDKNPDNVEEAKARFVSIGEAYHVLKDPQQRAAYDRELASGTWRKRRKEGQQQSYSSYQEAFDAHMAGMSEEELNAAMGVAAVVGSLVGSVIGSRLGKGSGKASGFLSSVGSLAGSIAGSQAASSLVGSMHQQSLERVTYEERRKAAVDRGEPIPERPKSGWGDLKKSFDTVRESVAKEPGAVNAASAMNLMSSFAKHAASKRNQSNNCF</sequence>
<proteinExistence type="predicted"/>
<dbReference type="InterPro" id="IPR001623">
    <property type="entry name" value="DnaJ_domain"/>
</dbReference>
<dbReference type="GO" id="GO:0036503">
    <property type="term" value="P:ERAD pathway"/>
    <property type="evidence" value="ECO:0007669"/>
    <property type="project" value="TreeGrafter"/>
</dbReference>
<dbReference type="InterPro" id="IPR051948">
    <property type="entry name" value="Hsp70_co-chaperone_J-domain"/>
</dbReference>
<evidence type="ECO:0000256" key="1">
    <source>
        <dbReference type="ARBA" id="ARBA00023186"/>
    </source>
</evidence>
<protein>
    <recommendedName>
        <fullName evidence="2">J domain-containing protein</fullName>
    </recommendedName>
</protein>
<feature type="domain" description="J" evidence="2">
    <location>
        <begin position="9"/>
        <end position="75"/>
    </location>
</feature>
<dbReference type="PRINTS" id="PR00625">
    <property type="entry name" value="JDOMAIN"/>
</dbReference>
<evidence type="ECO:0000313" key="3">
    <source>
        <dbReference type="EMBL" id="CAD9521108.1"/>
    </source>
</evidence>
<dbReference type="CDD" id="cd06257">
    <property type="entry name" value="DnaJ"/>
    <property type="match status" value="1"/>
</dbReference>
<dbReference type="AlphaFoldDB" id="A0A7S2N5R4"/>